<sequence>MRMLRQVMRAGVLLAITVTMAGAQGEPRPDARRDSLEARVRARMTTMLREQIGLNDDQIRRLQQTNRRFERQRRELFNEERRVRGELRAALESRDSVQDARVAPLLDRTIQLQRQRLDLLEAEQKELATFLTPTQRARLYGLEEQMRRRMQEMRDSRPGDGPRRGVPGAPGVRPGGPPGAGPRRPPPL</sequence>
<feature type="chain" id="PRO_5041269941" description="Periplasmic heavy metal sensor" evidence="3">
    <location>
        <begin position="24"/>
        <end position="188"/>
    </location>
</feature>
<keyword evidence="6" id="KW-1185">Reference proteome</keyword>
<feature type="signal peptide" evidence="3">
    <location>
        <begin position="1"/>
        <end position="23"/>
    </location>
</feature>
<keyword evidence="1" id="KW-0175">Coiled coil</keyword>
<gene>
    <name evidence="4" type="ORF">Strain138_001551</name>
    <name evidence="5" type="ORF">Strain318_001551</name>
</gene>
<keyword evidence="3" id="KW-0732">Signal</keyword>
<name>A0AA49JZL5_9BACT</name>
<accession>A0AA49JZL5</accession>
<reference evidence="5" key="1">
    <citation type="submission" date="2023-07" db="EMBL/GenBank/DDBJ databases">
        <authorList>
            <person name="Haufschild T."/>
            <person name="Kallscheuer N."/>
            <person name="Hammer J."/>
            <person name="Kohn T."/>
            <person name="Kabuu M."/>
            <person name="Jogler M."/>
            <person name="Wohfarth N."/>
            <person name="Heuer A."/>
            <person name="Rohde M."/>
            <person name="van Teeseling M.C.F."/>
            <person name="Jogler C."/>
        </authorList>
    </citation>
    <scope>NUCLEOTIDE SEQUENCE</scope>
    <source>
        <strain evidence="4">Strain 138</strain>
        <strain evidence="5">Strain 318</strain>
    </source>
</reference>
<dbReference type="KEGG" id="pspc:Strain318_001551"/>
<feature type="compositionally biased region" description="Basic and acidic residues" evidence="2">
    <location>
        <begin position="144"/>
        <end position="163"/>
    </location>
</feature>
<evidence type="ECO:0000313" key="4">
    <source>
        <dbReference type="EMBL" id="WKW12267.1"/>
    </source>
</evidence>
<dbReference type="AlphaFoldDB" id="A0AA49JZL5"/>
<evidence type="ECO:0000256" key="2">
    <source>
        <dbReference type="SAM" id="MobiDB-lite"/>
    </source>
</evidence>
<evidence type="ECO:0000256" key="1">
    <source>
        <dbReference type="SAM" id="Coils"/>
    </source>
</evidence>
<dbReference type="EMBL" id="CP130613">
    <property type="protein sequence ID" value="WKW15175.1"/>
    <property type="molecule type" value="Genomic_DNA"/>
</dbReference>
<dbReference type="EMBL" id="CP130612">
    <property type="protein sequence ID" value="WKW12267.1"/>
    <property type="molecule type" value="Genomic_DNA"/>
</dbReference>
<accession>A0AA49Q4W6</accession>
<dbReference type="RefSeq" id="WP_367885144.1">
    <property type="nucleotide sequence ID" value="NZ_CP130612.1"/>
</dbReference>
<protein>
    <recommendedName>
        <fullName evidence="7">Periplasmic heavy metal sensor</fullName>
    </recommendedName>
</protein>
<feature type="coiled-coil region" evidence="1">
    <location>
        <begin position="55"/>
        <end position="82"/>
    </location>
</feature>
<organism evidence="5 6">
    <name type="scientific">Pseudogemmatithrix spongiicola</name>
    <dbReference type="NCBI Taxonomy" id="3062599"/>
    <lineage>
        <taxon>Bacteria</taxon>
        <taxon>Pseudomonadati</taxon>
        <taxon>Gemmatimonadota</taxon>
        <taxon>Gemmatimonadia</taxon>
        <taxon>Gemmatimonadales</taxon>
        <taxon>Gemmatimonadaceae</taxon>
        <taxon>Pseudogemmatithrix</taxon>
    </lineage>
</organism>
<feature type="region of interest" description="Disordered" evidence="2">
    <location>
        <begin position="144"/>
        <end position="188"/>
    </location>
</feature>
<feature type="compositionally biased region" description="Pro residues" evidence="2">
    <location>
        <begin position="175"/>
        <end position="188"/>
    </location>
</feature>
<evidence type="ECO:0000256" key="3">
    <source>
        <dbReference type="SAM" id="SignalP"/>
    </source>
</evidence>
<dbReference type="Gene3D" id="1.20.120.1490">
    <property type="match status" value="1"/>
</dbReference>
<dbReference type="Proteomes" id="UP001229955">
    <property type="component" value="Chromosome"/>
</dbReference>
<evidence type="ECO:0008006" key="7">
    <source>
        <dbReference type="Google" id="ProtNLM"/>
    </source>
</evidence>
<proteinExistence type="predicted"/>
<evidence type="ECO:0000313" key="5">
    <source>
        <dbReference type="EMBL" id="WKW15175.1"/>
    </source>
</evidence>
<evidence type="ECO:0000313" key="6">
    <source>
        <dbReference type="Proteomes" id="UP001229955"/>
    </source>
</evidence>